<proteinExistence type="predicted"/>
<evidence type="ECO:0000313" key="1">
    <source>
        <dbReference type="EMBL" id="KKL94320.1"/>
    </source>
</evidence>
<name>A0A0F9IKM7_9ZZZZ</name>
<accession>A0A0F9IKM7</accession>
<reference evidence="1" key="1">
    <citation type="journal article" date="2015" name="Nature">
        <title>Complex archaea that bridge the gap between prokaryotes and eukaryotes.</title>
        <authorList>
            <person name="Spang A."/>
            <person name="Saw J.H."/>
            <person name="Jorgensen S.L."/>
            <person name="Zaremba-Niedzwiedzka K."/>
            <person name="Martijn J."/>
            <person name="Lind A.E."/>
            <person name="van Eijk R."/>
            <person name="Schleper C."/>
            <person name="Guy L."/>
            <person name="Ettema T.J."/>
        </authorList>
    </citation>
    <scope>NUCLEOTIDE SEQUENCE</scope>
</reference>
<organism evidence="1">
    <name type="scientific">marine sediment metagenome</name>
    <dbReference type="NCBI Taxonomy" id="412755"/>
    <lineage>
        <taxon>unclassified sequences</taxon>
        <taxon>metagenomes</taxon>
        <taxon>ecological metagenomes</taxon>
    </lineage>
</organism>
<gene>
    <name evidence="1" type="ORF">LCGC14_1865860</name>
</gene>
<protein>
    <submittedName>
        <fullName evidence="1">Uncharacterized protein</fullName>
    </submittedName>
</protein>
<dbReference type="EMBL" id="LAZR01018956">
    <property type="protein sequence ID" value="KKL94320.1"/>
    <property type="molecule type" value="Genomic_DNA"/>
</dbReference>
<feature type="non-terminal residue" evidence="1">
    <location>
        <position position="1"/>
    </location>
</feature>
<dbReference type="AlphaFoldDB" id="A0A0F9IKM7"/>
<comment type="caution">
    <text evidence="1">The sequence shown here is derived from an EMBL/GenBank/DDBJ whole genome shotgun (WGS) entry which is preliminary data.</text>
</comment>
<sequence>ATELNQPIEEAIETGKQWGLKGLEPVVRDVVATIK</sequence>